<evidence type="ECO:0000313" key="1">
    <source>
        <dbReference type="EMBL" id="KAH7845459.1"/>
    </source>
</evidence>
<reference evidence="1 2" key="1">
    <citation type="journal article" date="2021" name="Hortic Res">
        <title>High-quality reference genome and annotation aids understanding of berry development for evergreen blueberry (Vaccinium darrowii).</title>
        <authorList>
            <person name="Yu J."/>
            <person name="Hulse-Kemp A.M."/>
            <person name="Babiker E."/>
            <person name="Staton M."/>
        </authorList>
    </citation>
    <scope>NUCLEOTIDE SEQUENCE [LARGE SCALE GENOMIC DNA]</scope>
    <source>
        <strain evidence="2">cv. NJ 8807/NJ 8810</strain>
        <tissue evidence="1">Young leaf</tissue>
    </source>
</reference>
<comment type="caution">
    <text evidence="1">The sequence shown here is derived from an EMBL/GenBank/DDBJ whole genome shotgun (WGS) entry which is preliminary data.</text>
</comment>
<protein>
    <submittedName>
        <fullName evidence="1">Uncharacterized protein</fullName>
    </submittedName>
</protein>
<dbReference type="EMBL" id="CM037155">
    <property type="protein sequence ID" value="KAH7845459.1"/>
    <property type="molecule type" value="Genomic_DNA"/>
</dbReference>
<name>A0ACB7XWZ4_9ERIC</name>
<keyword evidence="2" id="KW-1185">Reference proteome</keyword>
<accession>A0ACB7XWZ4</accession>
<gene>
    <name evidence="1" type="ORF">Vadar_002365</name>
</gene>
<proteinExistence type="predicted"/>
<evidence type="ECO:0000313" key="2">
    <source>
        <dbReference type="Proteomes" id="UP000828048"/>
    </source>
</evidence>
<sequence length="79" mass="8620">MVEVRRRDHRVVPTAGGAVHYQHHRHGNDSDQLLLLASRFIPAAPPSLLRRPSQPQISSTVTPNNFGLVGGFGVRDSNG</sequence>
<organism evidence="1 2">
    <name type="scientific">Vaccinium darrowii</name>
    <dbReference type="NCBI Taxonomy" id="229202"/>
    <lineage>
        <taxon>Eukaryota</taxon>
        <taxon>Viridiplantae</taxon>
        <taxon>Streptophyta</taxon>
        <taxon>Embryophyta</taxon>
        <taxon>Tracheophyta</taxon>
        <taxon>Spermatophyta</taxon>
        <taxon>Magnoliopsida</taxon>
        <taxon>eudicotyledons</taxon>
        <taxon>Gunneridae</taxon>
        <taxon>Pentapetalae</taxon>
        <taxon>asterids</taxon>
        <taxon>Ericales</taxon>
        <taxon>Ericaceae</taxon>
        <taxon>Vaccinioideae</taxon>
        <taxon>Vaccinieae</taxon>
        <taxon>Vaccinium</taxon>
    </lineage>
</organism>
<dbReference type="Proteomes" id="UP000828048">
    <property type="component" value="Chromosome 5"/>
</dbReference>